<reference evidence="2" key="2">
    <citation type="submission" date="2014-03" db="EMBL/GenBank/DDBJ databases">
        <authorList>
            <person name="Urmite Genomes"/>
        </authorList>
    </citation>
    <scope>NUCLEOTIDE SEQUENCE</scope>
    <source>
        <strain evidence="2">DSM 44829</strain>
    </source>
</reference>
<keyword evidence="3" id="KW-1185">Reference proteome</keyword>
<dbReference type="Proteomes" id="UP000028870">
    <property type="component" value="Unassembled WGS sequence"/>
</dbReference>
<name>W9BM41_MYCCO</name>
<feature type="signal peptide" evidence="1">
    <location>
        <begin position="1"/>
        <end position="16"/>
    </location>
</feature>
<dbReference type="eggNOG" id="ENOG502ZZZG">
    <property type="taxonomic scope" value="Bacteria"/>
</dbReference>
<reference evidence="2" key="1">
    <citation type="submission" date="2014-03" db="EMBL/GenBank/DDBJ databases">
        <title>Draft Genome Sequence of Mycobacterium cosmeticum DSM 44829.</title>
        <authorList>
            <person name="Croce O."/>
            <person name="Robert C."/>
            <person name="Raoult D."/>
            <person name="Drancourt M."/>
        </authorList>
    </citation>
    <scope>NUCLEOTIDE SEQUENCE [LARGE SCALE GENOMIC DNA]</scope>
    <source>
        <strain evidence="2">DSM 44829</strain>
    </source>
</reference>
<sequence length="219" mass="22953">MTARLVAAALTALVVAGCGEVVTGTATWPGARLRDVVLTAADFPAGVRYDRIVEEPGVADGAGGPPAMLSNPEGCSDGFTRVIAASAERGAGSAAKYSVGYDGARMVVTVLSWQLDLDAITATAQRCARYETFFDRSMPGIPMTTTRLSTDRPGALVYEQTMQLGAEHSSVYSSFENVDGMAVFAVAFPTPDPSVPVQAALPQTFTDVVGKQANRLTQR</sequence>
<accession>W9BM41</accession>
<proteinExistence type="predicted"/>
<keyword evidence="1" id="KW-0732">Signal</keyword>
<evidence type="ECO:0000256" key="1">
    <source>
        <dbReference type="SAM" id="SignalP"/>
    </source>
</evidence>
<evidence type="ECO:0000313" key="3">
    <source>
        <dbReference type="Proteomes" id="UP000028870"/>
    </source>
</evidence>
<organism evidence="2 3">
    <name type="scientific">Mycolicibacterium cosmeticum</name>
    <dbReference type="NCBI Taxonomy" id="258533"/>
    <lineage>
        <taxon>Bacteria</taxon>
        <taxon>Bacillati</taxon>
        <taxon>Actinomycetota</taxon>
        <taxon>Actinomycetes</taxon>
        <taxon>Mycobacteriales</taxon>
        <taxon>Mycobacteriaceae</taxon>
        <taxon>Mycolicibacterium</taxon>
    </lineage>
</organism>
<feature type="chain" id="PRO_5039154228" description="Lipoprotein LpqN" evidence="1">
    <location>
        <begin position="17"/>
        <end position="219"/>
    </location>
</feature>
<dbReference type="OrthoDB" id="4761168at2"/>
<protein>
    <recommendedName>
        <fullName evidence="4">Lipoprotein LpqN</fullName>
    </recommendedName>
</protein>
<dbReference type="STRING" id="258533.BN977_05576"/>
<dbReference type="PROSITE" id="PS51257">
    <property type="entry name" value="PROKAR_LIPOPROTEIN"/>
    <property type="match status" value="1"/>
</dbReference>
<dbReference type="EMBL" id="CCBB010000003">
    <property type="protein sequence ID" value="CDO10740.1"/>
    <property type="molecule type" value="Genomic_DNA"/>
</dbReference>
<gene>
    <name evidence="2" type="ORF">BN977_05576</name>
</gene>
<dbReference type="AlphaFoldDB" id="W9BM41"/>
<evidence type="ECO:0008006" key="4">
    <source>
        <dbReference type="Google" id="ProtNLM"/>
    </source>
</evidence>
<evidence type="ECO:0000313" key="2">
    <source>
        <dbReference type="EMBL" id="CDO10740.1"/>
    </source>
</evidence>
<comment type="caution">
    <text evidence="2">The sequence shown here is derived from an EMBL/GenBank/DDBJ whole genome shotgun (WGS) entry which is preliminary data.</text>
</comment>
<dbReference type="RefSeq" id="WP_036403006.1">
    <property type="nucleotide sequence ID" value="NZ_CCBB010000003.1"/>
</dbReference>